<dbReference type="Proteomes" id="UP001163603">
    <property type="component" value="Chromosome 3"/>
</dbReference>
<keyword evidence="2" id="KW-1185">Reference proteome</keyword>
<gene>
    <name evidence="1" type="ORF">Pint_05475</name>
</gene>
<organism evidence="1 2">
    <name type="scientific">Pistacia integerrima</name>
    <dbReference type="NCBI Taxonomy" id="434235"/>
    <lineage>
        <taxon>Eukaryota</taxon>
        <taxon>Viridiplantae</taxon>
        <taxon>Streptophyta</taxon>
        <taxon>Embryophyta</taxon>
        <taxon>Tracheophyta</taxon>
        <taxon>Spermatophyta</taxon>
        <taxon>Magnoliopsida</taxon>
        <taxon>eudicotyledons</taxon>
        <taxon>Gunneridae</taxon>
        <taxon>Pentapetalae</taxon>
        <taxon>rosids</taxon>
        <taxon>malvids</taxon>
        <taxon>Sapindales</taxon>
        <taxon>Anacardiaceae</taxon>
        <taxon>Pistacia</taxon>
    </lineage>
</organism>
<evidence type="ECO:0000313" key="1">
    <source>
        <dbReference type="EMBL" id="KAJ0044957.1"/>
    </source>
</evidence>
<reference evidence="2" key="1">
    <citation type="journal article" date="2023" name="G3 (Bethesda)">
        <title>Genome assembly and association tests identify interacting loci associated with vigor, precocity, and sex in interspecific pistachio rootstocks.</title>
        <authorList>
            <person name="Palmer W."/>
            <person name="Jacygrad E."/>
            <person name="Sagayaradj S."/>
            <person name="Cavanaugh K."/>
            <person name="Han R."/>
            <person name="Bertier L."/>
            <person name="Beede B."/>
            <person name="Kafkas S."/>
            <person name="Golino D."/>
            <person name="Preece J."/>
            <person name="Michelmore R."/>
        </authorList>
    </citation>
    <scope>NUCLEOTIDE SEQUENCE [LARGE SCALE GENOMIC DNA]</scope>
</reference>
<proteinExistence type="predicted"/>
<evidence type="ECO:0000313" key="2">
    <source>
        <dbReference type="Proteomes" id="UP001163603"/>
    </source>
</evidence>
<sequence length="48" mass="5202">MKSLGIFSLMSNSLGQLYLDAIFRGMAKNIPSLFMILVEILASIAIGI</sequence>
<accession>A0ACC0Z101</accession>
<name>A0ACC0Z101_9ROSI</name>
<comment type="caution">
    <text evidence="1">The sequence shown here is derived from an EMBL/GenBank/DDBJ whole genome shotgun (WGS) entry which is preliminary data.</text>
</comment>
<dbReference type="EMBL" id="CM047738">
    <property type="protein sequence ID" value="KAJ0044957.1"/>
    <property type="molecule type" value="Genomic_DNA"/>
</dbReference>
<protein>
    <submittedName>
        <fullName evidence="1">Uncharacterized protein</fullName>
    </submittedName>
</protein>